<dbReference type="OMA" id="VIGMGWA"/>
<accession>A0A0N4YXY9</accession>
<feature type="domain" description="3-hydroxyacyl-CoA dehydrogenase NAD binding" evidence="1">
    <location>
        <begin position="7"/>
        <end position="120"/>
    </location>
</feature>
<name>A0A0N4YXY9_NIPBR</name>
<keyword evidence="3" id="KW-1185">Reference proteome</keyword>
<dbReference type="GO" id="GO:0006631">
    <property type="term" value="P:fatty acid metabolic process"/>
    <property type="evidence" value="ECO:0007669"/>
    <property type="project" value="InterPro"/>
</dbReference>
<dbReference type="Pfam" id="PF02737">
    <property type="entry name" value="3HCDH_N"/>
    <property type="match status" value="1"/>
</dbReference>
<dbReference type="Gene3D" id="1.10.1040.10">
    <property type="entry name" value="N-(1-d-carboxylethyl)-l-norvaline Dehydrogenase, domain 2"/>
    <property type="match status" value="1"/>
</dbReference>
<dbReference type="Proteomes" id="UP000271162">
    <property type="component" value="Unassembled WGS sequence"/>
</dbReference>
<dbReference type="PANTHER" id="PTHR48075">
    <property type="entry name" value="3-HYDROXYACYL-COA DEHYDROGENASE FAMILY PROTEIN"/>
    <property type="match status" value="1"/>
</dbReference>
<reference evidence="2 3" key="2">
    <citation type="submission" date="2018-11" db="EMBL/GenBank/DDBJ databases">
        <authorList>
            <consortium name="Pathogen Informatics"/>
        </authorList>
    </citation>
    <scope>NUCLEOTIDE SEQUENCE [LARGE SCALE GENOMIC DNA]</scope>
</reference>
<protein>
    <submittedName>
        <fullName evidence="4">Lambda-crystallin homolog (inferred by orthology to a human protein)</fullName>
    </submittedName>
</protein>
<dbReference type="InterPro" id="IPR006176">
    <property type="entry name" value="3-OHacyl-CoA_DH_NAD-bd"/>
</dbReference>
<dbReference type="InterPro" id="IPR036291">
    <property type="entry name" value="NAD(P)-bd_dom_sf"/>
</dbReference>
<proteinExistence type="predicted"/>
<dbReference type="EMBL" id="UYSL01027407">
    <property type="protein sequence ID" value="VDL86701.1"/>
    <property type="molecule type" value="Genomic_DNA"/>
</dbReference>
<dbReference type="STRING" id="27835.A0A0N4YXY9"/>
<dbReference type="GO" id="GO:0070403">
    <property type="term" value="F:NAD+ binding"/>
    <property type="evidence" value="ECO:0007669"/>
    <property type="project" value="InterPro"/>
</dbReference>
<dbReference type="PROSITE" id="PS51257">
    <property type="entry name" value="PROKAR_LIPOPROTEIN"/>
    <property type="match status" value="1"/>
</dbReference>
<evidence type="ECO:0000313" key="3">
    <source>
        <dbReference type="Proteomes" id="UP000271162"/>
    </source>
</evidence>
<dbReference type="GO" id="GO:0050104">
    <property type="term" value="F:L-gulonate 3-dehydrogenase activity"/>
    <property type="evidence" value="ECO:0007669"/>
    <property type="project" value="TreeGrafter"/>
</dbReference>
<organism evidence="4">
    <name type="scientific">Nippostrongylus brasiliensis</name>
    <name type="common">Rat hookworm</name>
    <dbReference type="NCBI Taxonomy" id="27835"/>
    <lineage>
        <taxon>Eukaryota</taxon>
        <taxon>Metazoa</taxon>
        <taxon>Ecdysozoa</taxon>
        <taxon>Nematoda</taxon>
        <taxon>Chromadorea</taxon>
        <taxon>Rhabditida</taxon>
        <taxon>Rhabditina</taxon>
        <taxon>Rhabditomorpha</taxon>
        <taxon>Strongyloidea</taxon>
        <taxon>Heligmosomidae</taxon>
        <taxon>Nippostrongylus</taxon>
    </lineage>
</organism>
<evidence type="ECO:0000313" key="4">
    <source>
        <dbReference type="WBParaSite" id="NBR_0002211101-mRNA-1"/>
    </source>
</evidence>
<sequence>MTESKGKVAIIGSGLIGSCWATLFVNAGYSVCLYDISAEQLDVAVRTITRNLEKLENEGLSRRNETIEQVMTHITTTLRLEDALHGAIYAQESTSESVEFKQKIFNEMDKFASEEVILATWRLVADEVMSPEDVDKVMSSGLGPRYAFLGPLQTVHLNANGPTPTFIEPAVLDVMERSLNDSMPLERLASLKALREENLARLARLKKKLD</sequence>
<dbReference type="SUPFAM" id="SSF51735">
    <property type="entry name" value="NAD(P)-binding Rossmann-fold domains"/>
    <property type="match status" value="1"/>
</dbReference>
<dbReference type="InterPro" id="IPR013328">
    <property type="entry name" value="6PGD_dom2"/>
</dbReference>
<gene>
    <name evidence="2" type="ORF">NBR_LOCUS22112</name>
</gene>
<dbReference type="AlphaFoldDB" id="A0A0N4YXY9"/>
<evidence type="ECO:0000259" key="1">
    <source>
        <dbReference type="Pfam" id="PF02737"/>
    </source>
</evidence>
<reference evidence="4" key="1">
    <citation type="submission" date="2017-02" db="UniProtKB">
        <authorList>
            <consortium name="WormBaseParasite"/>
        </authorList>
    </citation>
    <scope>IDENTIFICATION</scope>
</reference>
<evidence type="ECO:0000313" key="2">
    <source>
        <dbReference type="EMBL" id="VDL86701.1"/>
    </source>
</evidence>
<dbReference type="PANTHER" id="PTHR48075:SF1">
    <property type="entry name" value="LAMBDA-CRYSTALLIN HOMOLOG"/>
    <property type="match status" value="1"/>
</dbReference>
<dbReference type="WBParaSite" id="NBR_0002211101-mRNA-1">
    <property type="protein sequence ID" value="NBR_0002211101-mRNA-1"/>
    <property type="gene ID" value="NBR_0002211101"/>
</dbReference>
<dbReference type="Gene3D" id="3.40.50.720">
    <property type="entry name" value="NAD(P)-binding Rossmann-like Domain"/>
    <property type="match status" value="1"/>
</dbReference>